<feature type="transmembrane region" description="Helical" evidence="6">
    <location>
        <begin position="207"/>
        <end position="239"/>
    </location>
</feature>
<evidence type="ECO:0000256" key="2">
    <source>
        <dbReference type="ARBA" id="ARBA00022475"/>
    </source>
</evidence>
<protein>
    <submittedName>
        <fullName evidence="7">Branched-chain amino acid ABC transporter permease</fullName>
    </submittedName>
</protein>
<name>A0ABY7ZLL2_9ACTN</name>
<proteinExistence type="predicted"/>
<evidence type="ECO:0000256" key="3">
    <source>
        <dbReference type="ARBA" id="ARBA00022692"/>
    </source>
</evidence>
<reference evidence="7 8" key="1">
    <citation type="submission" date="2023-02" db="EMBL/GenBank/DDBJ databases">
        <authorList>
            <person name="Mo P."/>
        </authorList>
    </citation>
    <scope>NUCLEOTIDE SEQUENCE [LARGE SCALE GENOMIC DNA]</scope>
    <source>
        <strain evidence="7 8">HUAS 3</strain>
    </source>
</reference>
<dbReference type="PANTHER" id="PTHR30482">
    <property type="entry name" value="HIGH-AFFINITY BRANCHED-CHAIN AMINO ACID TRANSPORT SYSTEM PERMEASE"/>
    <property type="match status" value="1"/>
</dbReference>
<dbReference type="InterPro" id="IPR043428">
    <property type="entry name" value="LivM-like"/>
</dbReference>
<feature type="transmembrane region" description="Helical" evidence="6">
    <location>
        <begin position="89"/>
        <end position="106"/>
    </location>
</feature>
<gene>
    <name evidence="7" type="ORF">PVK37_25505</name>
</gene>
<dbReference type="Pfam" id="PF02653">
    <property type="entry name" value="BPD_transp_2"/>
    <property type="match status" value="1"/>
</dbReference>
<evidence type="ECO:0000313" key="8">
    <source>
        <dbReference type="Proteomes" id="UP001219605"/>
    </source>
</evidence>
<feature type="transmembrane region" description="Helical" evidence="6">
    <location>
        <begin position="175"/>
        <end position="195"/>
    </location>
</feature>
<accession>A0ABY7ZLL2</accession>
<dbReference type="InterPro" id="IPR001851">
    <property type="entry name" value="ABC_transp_permease"/>
</dbReference>
<dbReference type="RefSeq" id="WP_275030348.1">
    <property type="nucleotide sequence ID" value="NZ_CP118615.1"/>
</dbReference>
<keyword evidence="5 6" id="KW-0472">Membrane</keyword>
<evidence type="ECO:0000256" key="1">
    <source>
        <dbReference type="ARBA" id="ARBA00004651"/>
    </source>
</evidence>
<evidence type="ECO:0000313" key="7">
    <source>
        <dbReference type="EMBL" id="WDZ83790.1"/>
    </source>
</evidence>
<keyword evidence="4 6" id="KW-1133">Transmembrane helix</keyword>
<organism evidence="7 8">
    <name type="scientific">Micromonospora cathayae</name>
    <dbReference type="NCBI Taxonomy" id="3028804"/>
    <lineage>
        <taxon>Bacteria</taxon>
        <taxon>Bacillati</taxon>
        <taxon>Actinomycetota</taxon>
        <taxon>Actinomycetes</taxon>
        <taxon>Micromonosporales</taxon>
        <taxon>Micromonosporaceae</taxon>
        <taxon>Micromonospora</taxon>
    </lineage>
</organism>
<feature type="transmembrane region" description="Helical" evidence="6">
    <location>
        <begin position="251"/>
        <end position="269"/>
    </location>
</feature>
<dbReference type="EMBL" id="CP118615">
    <property type="protein sequence ID" value="WDZ83790.1"/>
    <property type="molecule type" value="Genomic_DNA"/>
</dbReference>
<dbReference type="CDD" id="cd06581">
    <property type="entry name" value="TM_PBP1_LivM_like"/>
    <property type="match status" value="1"/>
</dbReference>
<sequence>MSSLLTSYRSVLDFAIVNAMFALSTFVAMWTGVLSLASVTFAAVAGFLGAYLQVTVGLPVTLVLVIGAVAGAVCAFVVSFPLLRLTSHWVALAAIALVLITRVFVLNLDPLTGGANGRVVLRQTPTWMLLVVLALTCLFLARIRRSRIGIACETVREDAAVAATLGIKPARVQRFAMVVSGAIGGLAGVMMANVVQYINPDTYSTTVMFLMLAAVVLGGAYHWAGAVVGAAVFTLIPELSRSVAPAVVDDILRGVVIIIIMIFLPRGIVDPGRNWRLPGRRRPAPTPATETS</sequence>
<keyword evidence="2" id="KW-1003">Cell membrane</keyword>
<dbReference type="PANTHER" id="PTHR30482:SF10">
    <property type="entry name" value="HIGH-AFFINITY BRANCHED-CHAIN AMINO ACID TRANSPORT PROTEIN BRAE"/>
    <property type="match status" value="1"/>
</dbReference>
<evidence type="ECO:0000256" key="4">
    <source>
        <dbReference type="ARBA" id="ARBA00022989"/>
    </source>
</evidence>
<feature type="transmembrane region" description="Helical" evidence="6">
    <location>
        <begin position="126"/>
        <end position="143"/>
    </location>
</feature>
<evidence type="ECO:0000256" key="5">
    <source>
        <dbReference type="ARBA" id="ARBA00023136"/>
    </source>
</evidence>
<keyword evidence="8" id="KW-1185">Reference proteome</keyword>
<evidence type="ECO:0000256" key="6">
    <source>
        <dbReference type="SAM" id="Phobius"/>
    </source>
</evidence>
<feature type="transmembrane region" description="Helical" evidence="6">
    <location>
        <begin position="58"/>
        <end position="82"/>
    </location>
</feature>
<comment type="subcellular location">
    <subcellularLocation>
        <location evidence="1">Cell membrane</location>
        <topology evidence="1">Multi-pass membrane protein</topology>
    </subcellularLocation>
</comment>
<dbReference type="Proteomes" id="UP001219605">
    <property type="component" value="Chromosome"/>
</dbReference>
<keyword evidence="3 6" id="KW-0812">Transmembrane</keyword>
<feature type="transmembrane region" description="Helical" evidence="6">
    <location>
        <begin position="21"/>
        <end position="52"/>
    </location>
</feature>